<dbReference type="InterPro" id="IPR029063">
    <property type="entry name" value="SAM-dependent_MTases_sf"/>
</dbReference>
<proteinExistence type="inferred from homology"/>
<accession>A0AAJ2RUT8</accession>
<evidence type="ECO:0000256" key="8">
    <source>
        <dbReference type="RuleBase" id="RU000416"/>
    </source>
</evidence>
<evidence type="ECO:0000256" key="2">
    <source>
        <dbReference type="ARBA" id="ARBA00022603"/>
    </source>
</evidence>
<evidence type="ECO:0000313" key="9">
    <source>
        <dbReference type="EMBL" id="MDX5976864.1"/>
    </source>
</evidence>
<keyword evidence="4 7" id="KW-0949">S-adenosyl-L-methionine</keyword>
<comment type="catalytic activity">
    <reaction evidence="6">
        <text>a 2'-deoxycytidine in DNA + S-adenosyl-L-methionine = a 5-methyl-2'-deoxycytidine in DNA + S-adenosyl-L-homocysteine + H(+)</text>
        <dbReference type="Rhea" id="RHEA:13681"/>
        <dbReference type="Rhea" id="RHEA-COMP:11369"/>
        <dbReference type="Rhea" id="RHEA-COMP:11370"/>
        <dbReference type="ChEBI" id="CHEBI:15378"/>
        <dbReference type="ChEBI" id="CHEBI:57856"/>
        <dbReference type="ChEBI" id="CHEBI:59789"/>
        <dbReference type="ChEBI" id="CHEBI:85452"/>
        <dbReference type="ChEBI" id="CHEBI:85454"/>
        <dbReference type="EC" id="2.1.1.37"/>
    </reaction>
</comment>
<dbReference type="SUPFAM" id="SSF53335">
    <property type="entry name" value="S-adenosyl-L-methionine-dependent methyltransferases"/>
    <property type="match status" value="1"/>
</dbReference>
<dbReference type="EC" id="2.1.1.37" evidence="1"/>
<dbReference type="Proteomes" id="UP001276761">
    <property type="component" value="Unassembled WGS sequence"/>
</dbReference>
<evidence type="ECO:0000256" key="1">
    <source>
        <dbReference type="ARBA" id="ARBA00011975"/>
    </source>
</evidence>
<dbReference type="PANTHER" id="PTHR10629:SF52">
    <property type="entry name" value="DNA (CYTOSINE-5)-METHYLTRANSFERASE 1"/>
    <property type="match status" value="1"/>
</dbReference>
<evidence type="ECO:0000256" key="6">
    <source>
        <dbReference type="ARBA" id="ARBA00047422"/>
    </source>
</evidence>
<dbReference type="GeneID" id="303164779"/>
<keyword evidence="3 7" id="KW-0808">Transferase</keyword>
<dbReference type="PROSITE" id="PS51679">
    <property type="entry name" value="SAM_MT_C5"/>
    <property type="match status" value="1"/>
</dbReference>
<feature type="active site" evidence="7">
    <location>
        <position position="102"/>
    </location>
</feature>
<protein>
    <recommendedName>
        <fullName evidence="1">DNA (cytosine-5-)-methyltransferase</fullName>
        <ecNumber evidence="1">2.1.1.37</ecNumber>
    </recommendedName>
</protein>
<dbReference type="Gene3D" id="3.40.50.150">
    <property type="entry name" value="Vaccinia Virus protein VP39"/>
    <property type="match status" value="1"/>
</dbReference>
<organism evidence="9 10">
    <name type="scientific">Vreelandella alkaliphila</name>
    <dbReference type="NCBI Taxonomy" id="272774"/>
    <lineage>
        <taxon>Bacteria</taxon>
        <taxon>Pseudomonadati</taxon>
        <taxon>Pseudomonadota</taxon>
        <taxon>Gammaproteobacteria</taxon>
        <taxon>Oceanospirillales</taxon>
        <taxon>Halomonadaceae</taxon>
        <taxon>Vreelandella</taxon>
    </lineage>
</organism>
<evidence type="ECO:0000256" key="4">
    <source>
        <dbReference type="ARBA" id="ARBA00022691"/>
    </source>
</evidence>
<evidence type="ECO:0000313" key="10">
    <source>
        <dbReference type="Proteomes" id="UP001276761"/>
    </source>
</evidence>
<dbReference type="RefSeq" id="WP_198349049.1">
    <property type="nucleotide sequence ID" value="NZ_JABASV010000003.1"/>
</dbReference>
<evidence type="ECO:0000256" key="3">
    <source>
        <dbReference type="ARBA" id="ARBA00022679"/>
    </source>
</evidence>
<keyword evidence="5" id="KW-0680">Restriction system</keyword>
<comment type="caution">
    <text evidence="9">The sequence shown here is derived from an EMBL/GenBank/DDBJ whole genome shotgun (WGS) entry which is preliminary data.</text>
</comment>
<dbReference type="NCBIfam" id="TIGR00675">
    <property type="entry name" value="dcm"/>
    <property type="match status" value="1"/>
</dbReference>
<evidence type="ECO:0000256" key="7">
    <source>
        <dbReference type="PROSITE-ProRule" id="PRU01016"/>
    </source>
</evidence>
<dbReference type="PANTHER" id="PTHR10629">
    <property type="entry name" value="CYTOSINE-SPECIFIC METHYLTRANSFERASE"/>
    <property type="match status" value="1"/>
</dbReference>
<dbReference type="InterPro" id="IPR050390">
    <property type="entry name" value="C5-Methyltransferase"/>
</dbReference>
<dbReference type="PRINTS" id="PR00105">
    <property type="entry name" value="C5METTRFRASE"/>
</dbReference>
<dbReference type="GO" id="GO:0003677">
    <property type="term" value="F:DNA binding"/>
    <property type="evidence" value="ECO:0007669"/>
    <property type="project" value="TreeGrafter"/>
</dbReference>
<dbReference type="EMBL" id="JAWXXT010000001">
    <property type="protein sequence ID" value="MDX5976864.1"/>
    <property type="molecule type" value="Genomic_DNA"/>
</dbReference>
<reference evidence="9" key="1">
    <citation type="submission" date="2023-11" db="EMBL/GenBank/DDBJ databases">
        <title>MicrobeMod: A computational toolkit for identifying prokaryotic methylation and restriction-modification with nanopore sequencing.</title>
        <authorList>
            <person name="Crits-Christoph A."/>
            <person name="Kang S.C."/>
            <person name="Lee H."/>
            <person name="Ostrov N."/>
        </authorList>
    </citation>
    <scope>NUCLEOTIDE SEQUENCE</scope>
    <source>
        <strain evidence="9">ATCC BAA-953</strain>
    </source>
</reference>
<dbReference type="AlphaFoldDB" id="A0AAJ2RUT8"/>
<dbReference type="GO" id="GO:0044027">
    <property type="term" value="P:negative regulation of gene expression via chromosomal CpG island methylation"/>
    <property type="evidence" value="ECO:0007669"/>
    <property type="project" value="TreeGrafter"/>
</dbReference>
<gene>
    <name evidence="9" type="ORF">SIL78_04720</name>
</gene>
<keyword evidence="2 7" id="KW-0489">Methyltransferase</keyword>
<name>A0AAJ2RUT8_9GAMM</name>
<dbReference type="GO" id="GO:0032259">
    <property type="term" value="P:methylation"/>
    <property type="evidence" value="ECO:0007669"/>
    <property type="project" value="UniProtKB-KW"/>
</dbReference>
<sequence length="355" mass="39474">MALVGGVRDLQKEAGEIAPKSTLTSVDLFSGCGGLTEGLTQAGYEVVSAVELDKKAVATYKLNHPNVNLHHVDIKNLSPEVLMAEAGLMKGELFLLAGCPPCQGFSRLRTRNGKNIVEDVRNDLIFDFLRFVEGMLPKRIMMENVPGLEQDQRFVYFKARLEELGYFVTCKVVNASDYGVPQRRKRIIVLASYDSKPCFPKVNAEKITVRDAIGNIDERVGSQDGLHTMPEKRSENVKKIISMIPKDGGSRHQLPEKYHLKCFKKSGGFRDVYGRMSWSNVSPTITSGCSNPSKGRFLHPEKNRTITLREAAVLQGFPYDYKFLVEHGKQSIALMIGNALPPPLIKIHAQALLPC</sequence>
<dbReference type="InterPro" id="IPR001525">
    <property type="entry name" value="C5_MeTfrase"/>
</dbReference>
<evidence type="ECO:0000256" key="5">
    <source>
        <dbReference type="ARBA" id="ARBA00022747"/>
    </source>
</evidence>
<dbReference type="Gene3D" id="3.90.120.10">
    <property type="entry name" value="DNA Methylase, subunit A, domain 2"/>
    <property type="match status" value="1"/>
</dbReference>
<dbReference type="Pfam" id="PF00145">
    <property type="entry name" value="DNA_methylase"/>
    <property type="match status" value="1"/>
</dbReference>
<dbReference type="GO" id="GO:0003886">
    <property type="term" value="F:DNA (cytosine-5-)-methyltransferase activity"/>
    <property type="evidence" value="ECO:0007669"/>
    <property type="project" value="UniProtKB-EC"/>
</dbReference>
<comment type="similarity">
    <text evidence="7 8">Belongs to the class I-like SAM-binding methyltransferase superfamily. C5-methyltransferase family.</text>
</comment>
<dbReference type="GO" id="GO:0009307">
    <property type="term" value="P:DNA restriction-modification system"/>
    <property type="evidence" value="ECO:0007669"/>
    <property type="project" value="UniProtKB-KW"/>
</dbReference>